<dbReference type="Gene3D" id="3.40.950.10">
    <property type="entry name" value="Fe-only Hydrogenase (Larger Subunit), Chain L, domain 3"/>
    <property type="match status" value="1"/>
</dbReference>
<reference evidence="1 2" key="1">
    <citation type="journal article" date="2013" name="Nat. Commun.">
        <title>Genome analysis reveals insights into physiology and longevity of the Brandt's bat Myotis brandtii.</title>
        <authorList>
            <person name="Seim I."/>
            <person name="Fang X."/>
            <person name="Xiong Z."/>
            <person name="Lobanov A.V."/>
            <person name="Huang Z."/>
            <person name="Ma S."/>
            <person name="Feng Y."/>
            <person name="Turanov A.A."/>
            <person name="Zhu Y."/>
            <person name="Lenz T.L."/>
            <person name="Gerashchenko M.V."/>
            <person name="Fan D."/>
            <person name="Hee Yim S."/>
            <person name="Yao X."/>
            <person name="Jordan D."/>
            <person name="Xiong Y."/>
            <person name="Ma Y."/>
            <person name="Lyapunov A.N."/>
            <person name="Chen G."/>
            <person name="Kulakova O.I."/>
            <person name="Sun Y."/>
            <person name="Lee S.G."/>
            <person name="Bronson R.T."/>
            <person name="Moskalev A.A."/>
            <person name="Sunyaev S.R."/>
            <person name="Zhang G."/>
            <person name="Krogh A."/>
            <person name="Wang J."/>
            <person name="Gladyshev V.N."/>
        </authorList>
    </citation>
    <scope>NUCLEOTIDE SEQUENCE [LARGE SCALE GENOMIC DNA]</scope>
</reference>
<dbReference type="AlphaFoldDB" id="S7PT66"/>
<gene>
    <name evidence="1" type="ORF">D623_10033194</name>
</gene>
<dbReference type="InterPro" id="IPR009016">
    <property type="entry name" value="Fe_hydrogenase"/>
</dbReference>
<protein>
    <submittedName>
        <fullName evidence="1">Nuclear prelamin A recognition factor</fullName>
    </submittedName>
</protein>
<dbReference type="Proteomes" id="UP000052978">
    <property type="component" value="Unassembled WGS sequence"/>
</dbReference>
<name>S7PT66_MYOBR</name>
<evidence type="ECO:0000313" key="2">
    <source>
        <dbReference type="Proteomes" id="UP000052978"/>
    </source>
</evidence>
<dbReference type="SUPFAM" id="SSF53920">
    <property type="entry name" value="Fe-only hydrogenase"/>
    <property type="match status" value="1"/>
</dbReference>
<evidence type="ECO:0000313" key="1">
    <source>
        <dbReference type="EMBL" id="EPQ11752.1"/>
    </source>
</evidence>
<sequence>MDDLTSNDAAMDTLFGDMKEKEVRLHEGASFDGYQAHIFRHMGKELSNKDVGMLTYRTLRNKDFQEVTFERDGKVLLRFEAAYGFQNTQKWS</sequence>
<accession>S7PT66</accession>
<dbReference type="EMBL" id="KE163382">
    <property type="protein sequence ID" value="EPQ11752.1"/>
    <property type="molecule type" value="Genomic_DNA"/>
</dbReference>
<organism evidence="1 2">
    <name type="scientific">Myotis brandtii</name>
    <name type="common">Brandt's bat</name>
    <dbReference type="NCBI Taxonomy" id="109478"/>
    <lineage>
        <taxon>Eukaryota</taxon>
        <taxon>Metazoa</taxon>
        <taxon>Chordata</taxon>
        <taxon>Craniata</taxon>
        <taxon>Vertebrata</taxon>
        <taxon>Euteleostomi</taxon>
        <taxon>Mammalia</taxon>
        <taxon>Eutheria</taxon>
        <taxon>Laurasiatheria</taxon>
        <taxon>Chiroptera</taxon>
        <taxon>Yangochiroptera</taxon>
        <taxon>Vespertilionidae</taxon>
        <taxon>Myotis</taxon>
    </lineage>
</organism>
<proteinExistence type="predicted"/>
<keyword evidence="2" id="KW-1185">Reference proteome</keyword>